<dbReference type="EMBL" id="CAICTM010001137">
    <property type="protein sequence ID" value="CAB9520834.1"/>
    <property type="molecule type" value="Genomic_DNA"/>
</dbReference>
<evidence type="ECO:0000256" key="2">
    <source>
        <dbReference type="SAM" id="MobiDB-lite"/>
    </source>
</evidence>
<keyword evidence="1" id="KW-0863">Zinc-finger</keyword>
<dbReference type="SUPFAM" id="SSF57756">
    <property type="entry name" value="Retrovirus zinc finger-like domains"/>
    <property type="match status" value="1"/>
</dbReference>
<evidence type="ECO:0000313" key="4">
    <source>
        <dbReference type="EMBL" id="CAB9520834.1"/>
    </source>
</evidence>
<feature type="domain" description="CCHC-type" evidence="3">
    <location>
        <begin position="395"/>
        <end position="409"/>
    </location>
</feature>
<dbReference type="Gene3D" id="4.10.60.10">
    <property type="entry name" value="Zinc finger, CCHC-type"/>
    <property type="match status" value="1"/>
</dbReference>
<feature type="region of interest" description="Disordered" evidence="2">
    <location>
        <begin position="339"/>
        <end position="364"/>
    </location>
</feature>
<proteinExistence type="predicted"/>
<dbReference type="PROSITE" id="PS50158">
    <property type="entry name" value="ZF_CCHC"/>
    <property type="match status" value="1"/>
</dbReference>
<accession>A0A9N8EL10</accession>
<dbReference type="Pfam" id="PF00098">
    <property type="entry name" value="zf-CCHC"/>
    <property type="match status" value="1"/>
</dbReference>
<evidence type="ECO:0000259" key="3">
    <source>
        <dbReference type="PROSITE" id="PS50158"/>
    </source>
</evidence>
<dbReference type="SMART" id="SM00343">
    <property type="entry name" value="ZnF_C2HC"/>
    <property type="match status" value="1"/>
</dbReference>
<dbReference type="Proteomes" id="UP001153069">
    <property type="component" value="Unassembled WGS sequence"/>
</dbReference>
<reference evidence="4" key="1">
    <citation type="submission" date="2020-06" db="EMBL/GenBank/DDBJ databases">
        <authorList>
            <consortium name="Plant Systems Biology data submission"/>
        </authorList>
    </citation>
    <scope>NUCLEOTIDE SEQUENCE</scope>
    <source>
        <strain evidence="4">D6</strain>
    </source>
</reference>
<comment type="caution">
    <text evidence="4">The sequence shown here is derived from an EMBL/GenBank/DDBJ whole genome shotgun (WGS) entry which is preliminary data.</text>
</comment>
<dbReference type="GO" id="GO:0008270">
    <property type="term" value="F:zinc ion binding"/>
    <property type="evidence" value="ECO:0007669"/>
    <property type="project" value="UniProtKB-KW"/>
</dbReference>
<evidence type="ECO:0000256" key="1">
    <source>
        <dbReference type="PROSITE-ProRule" id="PRU00047"/>
    </source>
</evidence>
<dbReference type="InterPro" id="IPR036875">
    <property type="entry name" value="Znf_CCHC_sf"/>
</dbReference>
<organism evidence="4 5">
    <name type="scientific">Seminavis robusta</name>
    <dbReference type="NCBI Taxonomy" id="568900"/>
    <lineage>
        <taxon>Eukaryota</taxon>
        <taxon>Sar</taxon>
        <taxon>Stramenopiles</taxon>
        <taxon>Ochrophyta</taxon>
        <taxon>Bacillariophyta</taxon>
        <taxon>Bacillariophyceae</taxon>
        <taxon>Bacillariophycidae</taxon>
        <taxon>Naviculales</taxon>
        <taxon>Naviculaceae</taxon>
        <taxon>Seminavis</taxon>
    </lineage>
</organism>
<protein>
    <recommendedName>
        <fullName evidence="3">CCHC-type domain-containing protein</fullName>
    </recommendedName>
</protein>
<feature type="compositionally biased region" description="Pro residues" evidence="2">
    <location>
        <begin position="9"/>
        <end position="18"/>
    </location>
</feature>
<name>A0A9N8EL10_9STRA</name>
<gene>
    <name evidence="4" type="ORF">SEMRO_1139_G245450.1</name>
</gene>
<evidence type="ECO:0000313" key="5">
    <source>
        <dbReference type="Proteomes" id="UP001153069"/>
    </source>
</evidence>
<keyword evidence="5" id="KW-1185">Reference proteome</keyword>
<sequence>MSEEGASGTPPPAPPPPSSGDSSGGPGRHHGGRQGGGRGRGGGRRRGGRGPSPATTTTPRGPKFEGRCDDLKGHVYDLTNPKDAANNYMITTDEVIQLIGRTYKHGNHTKRCLEEGRRIALTVPEDPADAATVTEKEIWKQEVSAYVKKKNEVETNMENAYSLIFGQCSEGVRAKLESMINHKEIKEAGDPVRLLNNIQTVMLQFQTTKYKPLAIYECKRRLMLFRQTKEMTVDQYHKEFKNYTDVVERNGGSIGADIGLVEEVLNSHRPPLTLETATDEQLQQAKGIARERTIALDFIVGADRSRFGKLTEDLENSFTQGRNNYPATMTDALKILTNWKQDPRNTPQPPRQRDDTNSGQGATELSFTNIGSEIEQQQGTPANSQRNSWLANIECYNCHGRGHFARDCPTANTPATDTTAPSQAEGAVQMLLDGAENDTSYVGFTLTTTSEKGKLPRNWILLDNQSTE</sequence>
<dbReference type="AlphaFoldDB" id="A0A9N8EL10"/>
<dbReference type="InterPro" id="IPR001878">
    <property type="entry name" value="Znf_CCHC"/>
</dbReference>
<keyword evidence="1" id="KW-0479">Metal-binding</keyword>
<feature type="region of interest" description="Disordered" evidence="2">
    <location>
        <begin position="1"/>
        <end position="68"/>
    </location>
</feature>
<feature type="compositionally biased region" description="Low complexity" evidence="2">
    <location>
        <begin position="51"/>
        <end position="61"/>
    </location>
</feature>
<dbReference type="GO" id="GO:0003676">
    <property type="term" value="F:nucleic acid binding"/>
    <property type="evidence" value="ECO:0007669"/>
    <property type="project" value="InterPro"/>
</dbReference>
<keyword evidence="1" id="KW-0862">Zinc</keyword>
<dbReference type="OrthoDB" id="53541at2759"/>